<keyword evidence="4" id="KW-1185">Reference proteome</keyword>
<gene>
    <name evidence="3" type="ORF">GIB67_006298</name>
</gene>
<dbReference type="GO" id="GO:0000244">
    <property type="term" value="P:spliceosomal tri-snRNP complex assembly"/>
    <property type="evidence" value="ECO:0007669"/>
    <property type="project" value="TreeGrafter"/>
</dbReference>
<dbReference type="InterPro" id="IPR043172">
    <property type="entry name" value="Prp8_domainIV_palm"/>
</dbReference>
<dbReference type="GO" id="GO:0097157">
    <property type="term" value="F:pre-mRNA intronic binding"/>
    <property type="evidence" value="ECO:0007669"/>
    <property type="project" value="TreeGrafter"/>
</dbReference>
<dbReference type="GO" id="GO:0030620">
    <property type="term" value="F:U2 snRNA binding"/>
    <property type="evidence" value="ECO:0007669"/>
    <property type="project" value="TreeGrafter"/>
</dbReference>
<proteinExistence type="predicted"/>
<name>A0A7J7P5C3_9MAGN</name>
<dbReference type="PANTHER" id="PTHR11140:SF0">
    <property type="entry name" value="PRE-MRNA-PROCESSING-SPLICING FACTOR 8"/>
    <property type="match status" value="1"/>
</dbReference>
<keyword evidence="1" id="KW-0812">Transmembrane</keyword>
<reference evidence="3 4" key="1">
    <citation type="journal article" date="2020" name="IScience">
        <title>Genome Sequencing of the Endangered Kingdonia uniflora (Circaeasteraceae, Ranunculales) Reveals Potential Mechanisms of Evolutionary Specialization.</title>
        <authorList>
            <person name="Sun Y."/>
            <person name="Deng T."/>
            <person name="Zhang A."/>
            <person name="Moore M.J."/>
            <person name="Landis J.B."/>
            <person name="Lin N."/>
            <person name="Zhang H."/>
            <person name="Zhang X."/>
            <person name="Huang J."/>
            <person name="Zhang X."/>
            <person name="Sun H."/>
            <person name="Wang H."/>
        </authorList>
    </citation>
    <scope>NUCLEOTIDE SEQUENCE [LARGE SCALE GENOMIC DNA]</scope>
    <source>
        <strain evidence="3">TB1705</strain>
        <tissue evidence="3">Leaf</tissue>
    </source>
</reference>
<keyword evidence="1" id="KW-0472">Membrane</keyword>
<evidence type="ECO:0000256" key="1">
    <source>
        <dbReference type="SAM" id="Phobius"/>
    </source>
</evidence>
<dbReference type="GO" id="GO:0005682">
    <property type="term" value="C:U5 snRNP"/>
    <property type="evidence" value="ECO:0007669"/>
    <property type="project" value="TreeGrafter"/>
</dbReference>
<dbReference type="Gene3D" id="1.20.80.40">
    <property type="match status" value="1"/>
</dbReference>
<evidence type="ECO:0000259" key="2">
    <source>
        <dbReference type="Pfam" id="PF12134"/>
    </source>
</evidence>
<dbReference type="AlphaFoldDB" id="A0A7J7P5C3"/>
<dbReference type="Gene3D" id="3.90.1570.40">
    <property type="match status" value="1"/>
</dbReference>
<dbReference type="InterPro" id="IPR021983">
    <property type="entry name" value="PRP8_domainIV"/>
</dbReference>
<accession>A0A7J7P5C3</accession>
<sequence length="368" mass="42962">EGFYFPHLSEMYLRDKIVAFWRNFKNDKYTKSVKRKNPTLAKAWIPKFVPIDDWHRFVDYCNSVAFQAASARNSVNRENYISPACVSRDNMIVVRHRLKETIHPRKSYKMNSSCADILLFAAHRWTMSKPTLVTKSKDVFDQKISNKYWIDVQLRWGDYDSHDIERYTRAKFPEYIYNGQHDYLPISNRGNDWDRSGVQLACCVCVWADQKCLGQLVKWKTAEEVAPLARSLPVEEQLKQIIVTRKVMLDPLEVHLLDFPNIVIKGSELQLPFQEACLKIEKLGDLILKATEPQMVLLNLYDDWLKIISSYTAFSLLILILRALHVNNEMAKMLLKPDRTIITEELKVFKHVVHRRQKSGPSVGQSRS</sequence>
<dbReference type="GO" id="GO:0071013">
    <property type="term" value="C:catalytic step 2 spliceosome"/>
    <property type="evidence" value="ECO:0007669"/>
    <property type="project" value="TreeGrafter"/>
</dbReference>
<feature type="transmembrane region" description="Helical" evidence="1">
    <location>
        <begin position="304"/>
        <end position="324"/>
    </location>
</feature>
<comment type="caution">
    <text evidence="3">The sequence shown here is derived from an EMBL/GenBank/DDBJ whole genome shotgun (WGS) entry which is preliminary data.</text>
</comment>
<feature type="domain" description="PRP8" evidence="2">
    <location>
        <begin position="205"/>
        <end position="350"/>
    </location>
</feature>
<dbReference type="GO" id="GO:0030619">
    <property type="term" value="F:U1 snRNA binding"/>
    <property type="evidence" value="ECO:0007669"/>
    <property type="project" value="TreeGrafter"/>
</dbReference>
<dbReference type="SUPFAM" id="SSF53098">
    <property type="entry name" value="Ribonuclease H-like"/>
    <property type="match status" value="1"/>
</dbReference>
<dbReference type="EMBL" id="JACGCM010000252">
    <property type="protein sequence ID" value="KAF6174646.1"/>
    <property type="molecule type" value="Genomic_DNA"/>
</dbReference>
<evidence type="ECO:0000313" key="3">
    <source>
        <dbReference type="EMBL" id="KAF6174646.1"/>
    </source>
</evidence>
<feature type="non-terminal residue" evidence="3">
    <location>
        <position position="1"/>
    </location>
</feature>
<dbReference type="InterPro" id="IPR027652">
    <property type="entry name" value="PRP8"/>
</dbReference>
<organism evidence="3 4">
    <name type="scientific">Kingdonia uniflora</name>
    <dbReference type="NCBI Taxonomy" id="39325"/>
    <lineage>
        <taxon>Eukaryota</taxon>
        <taxon>Viridiplantae</taxon>
        <taxon>Streptophyta</taxon>
        <taxon>Embryophyta</taxon>
        <taxon>Tracheophyta</taxon>
        <taxon>Spermatophyta</taxon>
        <taxon>Magnoliopsida</taxon>
        <taxon>Ranunculales</taxon>
        <taxon>Circaeasteraceae</taxon>
        <taxon>Kingdonia</taxon>
    </lineage>
</organism>
<evidence type="ECO:0000313" key="4">
    <source>
        <dbReference type="Proteomes" id="UP000541444"/>
    </source>
</evidence>
<protein>
    <recommendedName>
        <fullName evidence="2">PRP8 domain-containing protein</fullName>
    </recommendedName>
</protein>
<dbReference type="OrthoDB" id="5548919at2759"/>
<dbReference type="InterPro" id="IPR043173">
    <property type="entry name" value="Prp8_domainIV_fingers"/>
</dbReference>
<dbReference type="Pfam" id="PF12134">
    <property type="entry name" value="PRP8_domainIV"/>
    <property type="match status" value="1"/>
</dbReference>
<dbReference type="Gene3D" id="3.30.420.230">
    <property type="match status" value="1"/>
</dbReference>
<dbReference type="GO" id="GO:0017070">
    <property type="term" value="F:U6 snRNA binding"/>
    <property type="evidence" value="ECO:0007669"/>
    <property type="project" value="TreeGrafter"/>
</dbReference>
<dbReference type="GO" id="GO:0030623">
    <property type="term" value="F:U5 snRNA binding"/>
    <property type="evidence" value="ECO:0007669"/>
    <property type="project" value="TreeGrafter"/>
</dbReference>
<dbReference type="Proteomes" id="UP000541444">
    <property type="component" value="Unassembled WGS sequence"/>
</dbReference>
<keyword evidence="1" id="KW-1133">Transmembrane helix</keyword>
<dbReference type="PANTHER" id="PTHR11140">
    <property type="entry name" value="PRE-MRNA SPLICING FACTOR PRP8"/>
    <property type="match status" value="1"/>
</dbReference>
<dbReference type="InterPro" id="IPR012337">
    <property type="entry name" value="RNaseH-like_sf"/>
</dbReference>